<dbReference type="OrthoDB" id="7776143at2759"/>
<organism evidence="6 7">
    <name type="scientific">Agrilus planipennis</name>
    <name type="common">Emerald ash borer</name>
    <name type="synonym">Agrilus marcopoli</name>
    <dbReference type="NCBI Taxonomy" id="224129"/>
    <lineage>
        <taxon>Eukaryota</taxon>
        <taxon>Metazoa</taxon>
        <taxon>Ecdysozoa</taxon>
        <taxon>Arthropoda</taxon>
        <taxon>Hexapoda</taxon>
        <taxon>Insecta</taxon>
        <taxon>Pterygota</taxon>
        <taxon>Neoptera</taxon>
        <taxon>Endopterygota</taxon>
        <taxon>Coleoptera</taxon>
        <taxon>Polyphaga</taxon>
        <taxon>Elateriformia</taxon>
        <taxon>Buprestoidea</taxon>
        <taxon>Buprestidae</taxon>
        <taxon>Agrilinae</taxon>
        <taxon>Agrilus</taxon>
    </lineage>
</organism>
<dbReference type="InterPro" id="IPR011042">
    <property type="entry name" value="6-blade_b-propeller_TolB-like"/>
</dbReference>
<dbReference type="InParanoid" id="A0A1W4WTU6"/>
<protein>
    <submittedName>
        <fullName evidence="7">L-dopachrome tautomerase yellow-f2</fullName>
    </submittedName>
</protein>
<proteinExistence type="inferred from homology"/>
<dbReference type="AlphaFoldDB" id="A0A1W4WTU6"/>
<dbReference type="STRING" id="224129.A0A1W4WTU6"/>
<evidence type="ECO:0000256" key="2">
    <source>
        <dbReference type="ARBA" id="ARBA00009127"/>
    </source>
</evidence>
<keyword evidence="3" id="KW-0964">Secreted</keyword>
<dbReference type="PANTHER" id="PTHR10009:SF11">
    <property type="entry name" value="RH54244P"/>
    <property type="match status" value="1"/>
</dbReference>
<dbReference type="FunCoup" id="A0A1W4WTU6">
    <property type="interactions" value="12"/>
</dbReference>
<keyword evidence="6" id="KW-1185">Reference proteome</keyword>
<dbReference type="GO" id="GO:0005576">
    <property type="term" value="C:extracellular region"/>
    <property type="evidence" value="ECO:0007669"/>
    <property type="project" value="UniProtKB-SubCell"/>
</dbReference>
<comment type="subcellular location">
    <subcellularLocation>
        <location evidence="1">Secreted</location>
    </subcellularLocation>
</comment>
<gene>
    <name evidence="7" type="primary">LOC108738416</name>
</gene>
<name>A0A1W4WTU6_AGRPL</name>
<dbReference type="GeneID" id="108738416"/>
<keyword evidence="5" id="KW-0472">Membrane</keyword>
<accession>A0A1W4WTU6</accession>
<keyword evidence="5" id="KW-0812">Transmembrane</keyword>
<dbReference type="RefSeq" id="XP_018327321.1">
    <property type="nucleotide sequence ID" value="XM_018471819.1"/>
</dbReference>
<dbReference type="PANTHER" id="PTHR10009">
    <property type="entry name" value="PROTEIN YELLOW-RELATED"/>
    <property type="match status" value="1"/>
</dbReference>
<dbReference type="KEGG" id="apln:108738416"/>
<evidence type="ECO:0000256" key="1">
    <source>
        <dbReference type="ARBA" id="ARBA00004613"/>
    </source>
</evidence>
<comment type="similarity">
    <text evidence="2">Belongs to the major royal jelly protein family.</text>
</comment>
<dbReference type="Pfam" id="PF03022">
    <property type="entry name" value="MRJP"/>
    <property type="match status" value="1"/>
</dbReference>
<dbReference type="Proteomes" id="UP000192223">
    <property type="component" value="Unplaced"/>
</dbReference>
<keyword evidence="5" id="KW-1133">Transmembrane helix</keyword>
<keyword evidence="4" id="KW-0732">Signal</keyword>
<feature type="transmembrane region" description="Helical" evidence="5">
    <location>
        <begin position="24"/>
        <end position="45"/>
    </location>
</feature>
<evidence type="ECO:0000256" key="3">
    <source>
        <dbReference type="ARBA" id="ARBA00022525"/>
    </source>
</evidence>
<evidence type="ECO:0000256" key="5">
    <source>
        <dbReference type="SAM" id="Phobius"/>
    </source>
</evidence>
<evidence type="ECO:0000313" key="6">
    <source>
        <dbReference type="Proteomes" id="UP000192223"/>
    </source>
</evidence>
<dbReference type="Gene3D" id="2.120.10.30">
    <property type="entry name" value="TolB, C-terminal domain"/>
    <property type="match status" value="1"/>
</dbReference>
<reference evidence="7" key="1">
    <citation type="submission" date="2025-08" db="UniProtKB">
        <authorList>
            <consortium name="RefSeq"/>
        </authorList>
    </citation>
    <scope>IDENTIFICATION</scope>
    <source>
        <tissue evidence="7">Entire body</tissue>
    </source>
</reference>
<dbReference type="InterPro" id="IPR017996">
    <property type="entry name" value="MRJP/yellow-related"/>
</dbReference>
<evidence type="ECO:0000313" key="7">
    <source>
        <dbReference type="RefSeq" id="XP_018327321.1"/>
    </source>
</evidence>
<sequence length="384" mass="43646">MADTSRPEGYINKIKCKTLITYDYVLQLSISPFCVTIFFIFIITYQRWKSGVASTLNYVSLDDNSTSPLLIPYPDWETNLLDEDDEKNSEKQVSIFRINIDKCDRLWAVDTGLADILGEGKQISSPAILVYDLNTDKLIRKYQLKKSDLESKSFFANIVIDAEPDNCDNAFAYIPDLGGYGLVVYSWAKNDSWRIHHNFFHFEPLYGDMTVGGVNFQWTDGVFGLALSDKKDNGYKTLYFHALASVREFSVSTEVLQNETVATDPHNYYQFKLEGYKGEKSQSTTSGFDGKTDVLFLTQISKDAIGCWNTKKPLNEQNLGIVAQDNEKLIFPNDLTIDQERNLWVLSNKMANFIYRGLNTDEINYRVLKTTVDDAISSSAVCQS</sequence>
<evidence type="ECO:0000256" key="4">
    <source>
        <dbReference type="ARBA" id="ARBA00022729"/>
    </source>
</evidence>